<feature type="compositionally biased region" description="Basic and acidic residues" evidence="1">
    <location>
        <begin position="96"/>
        <end position="108"/>
    </location>
</feature>
<feature type="chain" id="PRO_5046807379" evidence="2">
    <location>
        <begin position="20"/>
        <end position="279"/>
    </location>
</feature>
<keyword evidence="2" id="KW-0732">Signal</keyword>
<feature type="compositionally biased region" description="Low complexity" evidence="1">
    <location>
        <begin position="242"/>
        <end position="279"/>
    </location>
</feature>
<evidence type="ECO:0000313" key="3">
    <source>
        <dbReference type="EMBL" id="CAL8126005.1"/>
    </source>
</evidence>
<feature type="compositionally biased region" description="Basic and acidic residues" evidence="1">
    <location>
        <begin position="78"/>
        <end position="87"/>
    </location>
</feature>
<accession>A0ABP1RD62</accession>
<evidence type="ECO:0000256" key="1">
    <source>
        <dbReference type="SAM" id="MobiDB-lite"/>
    </source>
</evidence>
<name>A0ABP1RD62_9HEXA</name>
<reference evidence="3 4" key="1">
    <citation type="submission" date="2024-08" db="EMBL/GenBank/DDBJ databases">
        <authorList>
            <person name="Cucini C."/>
            <person name="Frati F."/>
        </authorList>
    </citation>
    <scope>NUCLEOTIDE SEQUENCE [LARGE SCALE GENOMIC DNA]</scope>
</reference>
<dbReference type="EMBL" id="CAXLJM020000070">
    <property type="protein sequence ID" value="CAL8126005.1"/>
    <property type="molecule type" value="Genomic_DNA"/>
</dbReference>
<proteinExistence type="predicted"/>
<sequence>MKIIMGAFLLLLFHSSLHTGGECEAGTITVPIIPNSKNVSTEDIINSGDYDFDQEDVMITDKNVSSSADPIVVDDVDSASKDVEKSEPCPLSLPRGDGETGDAIHNHGNESNSDSSSSSSLPSPTSSTQEKQTTAFEQITDSISGVFSTLKSSVASIFSSGSGPAEPEKSEDATNCTTQAKEGITNAENTNANNSNSTLDNATEGKGAEQEEDHHHHQHSQQEEDHKLESEDGNESMLLIHSDVSSNDNNNSTNDTQVTSTTSTTTTTLSPNNTTTVEE</sequence>
<keyword evidence="4" id="KW-1185">Reference proteome</keyword>
<feature type="signal peptide" evidence="2">
    <location>
        <begin position="1"/>
        <end position="19"/>
    </location>
</feature>
<organism evidence="3 4">
    <name type="scientific">Orchesella dallaii</name>
    <dbReference type="NCBI Taxonomy" id="48710"/>
    <lineage>
        <taxon>Eukaryota</taxon>
        <taxon>Metazoa</taxon>
        <taxon>Ecdysozoa</taxon>
        <taxon>Arthropoda</taxon>
        <taxon>Hexapoda</taxon>
        <taxon>Collembola</taxon>
        <taxon>Entomobryomorpha</taxon>
        <taxon>Entomobryoidea</taxon>
        <taxon>Orchesellidae</taxon>
        <taxon>Orchesellinae</taxon>
        <taxon>Orchesella</taxon>
    </lineage>
</organism>
<feature type="compositionally biased region" description="Low complexity" evidence="1">
    <location>
        <begin position="185"/>
        <end position="202"/>
    </location>
</feature>
<gene>
    <name evidence="3" type="ORF">ODALV1_LOCUS21223</name>
</gene>
<feature type="region of interest" description="Disordered" evidence="1">
    <location>
        <begin position="77"/>
        <end position="134"/>
    </location>
</feature>
<comment type="caution">
    <text evidence="3">The sequence shown here is derived from an EMBL/GenBank/DDBJ whole genome shotgun (WGS) entry which is preliminary data.</text>
</comment>
<dbReference type="Proteomes" id="UP001642540">
    <property type="component" value="Unassembled WGS sequence"/>
</dbReference>
<evidence type="ECO:0000313" key="4">
    <source>
        <dbReference type="Proteomes" id="UP001642540"/>
    </source>
</evidence>
<feature type="region of interest" description="Disordered" evidence="1">
    <location>
        <begin position="184"/>
        <end position="279"/>
    </location>
</feature>
<feature type="compositionally biased region" description="Basic and acidic residues" evidence="1">
    <location>
        <begin position="206"/>
        <end position="230"/>
    </location>
</feature>
<protein>
    <submittedName>
        <fullName evidence="3">Uncharacterized protein</fullName>
    </submittedName>
</protein>
<evidence type="ECO:0000256" key="2">
    <source>
        <dbReference type="SAM" id="SignalP"/>
    </source>
</evidence>
<feature type="compositionally biased region" description="Low complexity" evidence="1">
    <location>
        <begin position="111"/>
        <end position="128"/>
    </location>
</feature>